<feature type="compositionally biased region" description="Basic and acidic residues" evidence="1">
    <location>
        <begin position="32"/>
        <end position="46"/>
    </location>
</feature>
<feature type="compositionally biased region" description="Low complexity" evidence="1">
    <location>
        <begin position="806"/>
        <end position="828"/>
    </location>
</feature>
<feature type="region of interest" description="Disordered" evidence="1">
    <location>
        <begin position="453"/>
        <end position="542"/>
    </location>
</feature>
<feature type="compositionally biased region" description="Polar residues" evidence="1">
    <location>
        <begin position="597"/>
        <end position="607"/>
    </location>
</feature>
<organism evidence="2 3">
    <name type="scientific">Cystoisospora suis</name>
    <dbReference type="NCBI Taxonomy" id="483139"/>
    <lineage>
        <taxon>Eukaryota</taxon>
        <taxon>Sar</taxon>
        <taxon>Alveolata</taxon>
        <taxon>Apicomplexa</taxon>
        <taxon>Conoidasida</taxon>
        <taxon>Coccidia</taxon>
        <taxon>Eucoccidiorida</taxon>
        <taxon>Eimeriorina</taxon>
        <taxon>Sarcocystidae</taxon>
        <taxon>Cystoisospora</taxon>
    </lineage>
</organism>
<keyword evidence="3" id="KW-1185">Reference proteome</keyword>
<sequence>MDPFFMCKALGFATDPPLDRVQPKWWMDLDEEKKRREKEEEQEKHSNPVSPSSSLYPCVFSSNSLSLSSSFTCESIVCFLPTLLFSSSSSSSSLLSIFSLCSRPSIDRSPSPSSLSLPRHFHPSLFEDDIGPDGYPLLMHARLRRFWQLQQQRQLHEEEKAGGTSFSSSQSLLRPLLQSFKEGQTLIQKNLMKMVTPSSSSLSSLVPVSSPSSQHRSLRPRLLSIEGGEKKEKEASEPDPFSRQFPRSFYASPSRLLYSTSTRSTAVPTDVVTTSSMVAHASPIETGPNAFEMRGITTTTDSESFKDEEKERTTPIRNKPSREGEGHEVTTLSFSKNRSCDSRRSSEGADLPASSSSFFARLPSQQKDLFKKDEEEERTREKTSSPTMIAPSSSSSEEKQEGEKISSSRSRHAACTLPPSSLVGVDCFRMTSTSSSTPVPSDKMTKGEKVHLIRLTSKTSSASSIDTSTTRATSASSDLPSAIQKSQAKNSPSLSLSSLSQLLPSPSSTSSSHASSPMVIVERGGKRVISSRPRYTPPWRQNNSWTHKINSTSSSAESHFLSCHVETPSGLSSSFPVFHAKEAEDKEREKEEKEQRMSSCNACTRSGRCNESRGIEKIKTLSPRCFPLEWKSVRGDHDLKEKEEDKEEKEEETKREMHEEGDKGTEEGVREEASLSGVEQNRATNDHRIQRFLSLDLLRHDKKEKEMSQTDAVSAAVFTRKEILQLQEEEERKRQGRRRRGGGEDKEDRGPSRHQQIHAMNTYTRHARMEMSSFRPLLRLSERVVEEDKEYRHEEEEEGEEEGVRTPLTQSTSLSSSSSFAFTPAYSSGASTYRGGMRR</sequence>
<feature type="region of interest" description="Disordered" evidence="1">
    <location>
        <begin position="720"/>
        <end position="757"/>
    </location>
</feature>
<feature type="region of interest" description="Disordered" evidence="1">
    <location>
        <begin position="299"/>
        <end position="419"/>
    </location>
</feature>
<dbReference type="RefSeq" id="XP_067923023.1">
    <property type="nucleotide sequence ID" value="XM_068065002.1"/>
</dbReference>
<feature type="compositionally biased region" description="Basic and acidic residues" evidence="1">
    <location>
        <begin position="582"/>
        <end position="596"/>
    </location>
</feature>
<feature type="region of interest" description="Disordered" evidence="1">
    <location>
        <begin position="200"/>
        <end position="247"/>
    </location>
</feature>
<feature type="compositionally biased region" description="Low complexity" evidence="1">
    <location>
        <begin position="456"/>
        <end position="477"/>
    </location>
</feature>
<feature type="region of interest" description="Disordered" evidence="1">
    <location>
        <begin position="636"/>
        <end position="683"/>
    </location>
</feature>
<gene>
    <name evidence="2" type="ORF">CSUI_004818</name>
</gene>
<feature type="compositionally biased region" description="Basic and acidic residues" evidence="1">
    <location>
        <begin position="741"/>
        <end position="751"/>
    </location>
</feature>
<feature type="compositionally biased region" description="Basic and acidic residues" evidence="1">
    <location>
        <begin position="783"/>
        <end position="794"/>
    </location>
</feature>
<feature type="compositionally biased region" description="Low complexity" evidence="1">
    <location>
        <begin position="384"/>
        <end position="395"/>
    </location>
</feature>
<feature type="region of interest" description="Disordered" evidence="1">
    <location>
        <begin position="783"/>
        <end position="839"/>
    </location>
</feature>
<dbReference type="GeneID" id="94428213"/>
<dbReference type="VEuPathDB" id="ToxoDB:CSUI_004818"/>
<feature type="compositionally biased region" description="Basic and acidic residues" evidence="1">
    <location>
        <begin position="227"/>
        <end position="236"/>
    </location>
</feature>
<feature type="compositionally biased region" description="Basic and acidic residues" evidence="1">
    <location>
        <begin position="368"/>
        <end position="383"/>
    </location>
</feature>
<dbReference type="EMBL" id="MIGC01002293">
    <property type="protein sequence ID" value="PHJ21340.1"/>
    <property type="molecule type" value="Genomic_DNA"/>
</dbReference>
<feature type="compositionally biased region" description="Polar residues" evidence="1">
    <location>
        <begin position="353"/>
        <end position="367"/>
    </location>
</feature>
<feature type="compositionally biased region" description="Basic and acidic residues" evidence="1">
    <location>
        <begin position="396"/>
        <end position="406"/>
    </location>
</feature>
<feature type="compositionally biased region" description="Basic and acidic residues" evidence="1">
    <location>
        <begin position="338"/>
        <end position="347"/>
    </location>
</feature>
<feature type="region of interest" description="Disordered" evidence="1">
    <location>
        <begin position="582"/>
        <end position="614"/>
    </location>
</feature>
<evidence type="ECO:0000313" key="2">
    <source>
        <dbReference type="EMBL" id="PHJ21340.1"/>
    </source>
</evidence>
<comment type="caution">
    <text evidence="2">The sequence shown here is derived from an EMBL/GenBank/DDBJ whole genome shotgun (WGS) entry which is preliminary data.</text>
</comment>
<dbReference type="AlphaFoldDB" id="A0A2C6KLI1"/>
<feature type="region of interest" description="Disordered" evidence="1">
    <location>
        <begin position="32"/>
        <end position="53"/>
    </location>
</feature>
<feature type="compositionally biased region" description="Low complexity" evidence="1">
    <location>
        <begin position="491"/>
        <end position="517"/>
    </location>
</feature>
<reference evidence="2 3" key="1">
    <citation type="journal article" date="2017" name="Int. J. Parasitol.">
        <title>The genome of the protozoan parasite Cystoisospora suis and a reverse vaccinology approach to identify vaccine candidates.</title>
        <authorList>
            <person name="Palmieri N."/>
            <person name="Shrestha A."/>
            <person name="Ruttkowski B."/>
            <person name="Beck T."/>
            <person name="Vogl C."/>
            <person name="Tomley F."/>
            <person name="Blake D.P."/>
            <person name="Joachim A."/>
        </authorList>
    </citation>
    <scope>NUCLEOTIDE SEQUENCE [LARGE SCALE GENOMIC DNA]</scope>
    <source>
        <strain evidence="2 3">Wien I</strain>
    </source>
</reference>
<protein>
    <submittedName>
        <fullName evidence="2">Uncharacterized protein</fullName>
    </submittedName>
</protein>
<feature type="compositionally biased region" description="Low complexity" evidence="1">
    <location>
        <begin position="200"/>
        <end position="213"/>
    </location>
</feature>
<feature type="compositionally biased region" description="Basic and acidic residues" evidence="1">
    <location>
        <begin position="651"/>
        <end position="673"/>
    </location>
</feature>
<dbReference type="Proteomes" id="UP000221165">
    <property type="component" value="Unassembled WGS sequence"/>
</dbReference>
<accession>A0A2C6KLI1</accession>
<evidence type="ECO:0000256" key="1">
    <source>
        <dbReference type="SAM" id="MobiDB-lite"/>
    </source>
</evidence>
<feature type="compositionally biased region" description="Basic and acidic residues" evidence="1">
    <location>
        <begin position="303"/>
        <end position="328"/>
    </location>
</feature>
<evidence type="ECO:0000313" key="3">
    <source>
        <dbReference type="Proteomes" id="UP000221165"/>
    </source>
</evidence>
<name>A0A2C6KLI1_9APIC</name>
<proteinExistence type="predicted"/>